<dbReference type="RefSeq" id="WP_377342113.1">
    <property type="nucleotide sequence ID" value="NZ_JALBWS010000009.1"/>
</dbReference>
<feature type="region of interest" description="Disordered" evidence="1">
    <location>
        <begin position="227"/>
        <end position="249"/>
    </location>
</feature>
<accession>A0ABW0K0B2</accession>
<dbReference type="PANTHER" id="PTHR31047">
    <property type="entry name" value="MEIOTICALLY UP-REGULATED GENE 157 PROTEIN"/>
    <property type="match status" value="1"/>
</dbReference>
<dbReference type="PANTHER" id="PTHR31047:SF0">
    <property type="entry name" value="MEIOTICALLY UP-REGULATED GENE 157 PROTEIN"/>
    <property type="match status" value="1"/>
</dbReference>
<dbReference type="Pfam" id="PF06824">
    <property type="entry name" value="Glyco_hydro_125"/>
    <property type="match status" value="1"/>
</dbReference>
<dbReference type="InterPro" id="IPR008313">
    <property type="entry name" value="GH125"/>
</dbReference>
<name>A0ABW0K0B2_9GAMM</name>
<reference evidence="3" key="1">
    <citation type="journal article" date="2019" name="Int. J. Syst. Evol. Microbiol.">
        <title>The Global Catalogue of Microorganisms (GCM) 10K type strain sequencing project: providing services to taxonomists for standard genome sequencing and annotation.</title>
        <authorList>
            <consortium name="The Broad Institute Genomics Platform"/>
            <consortium name="The Broad Institute Genome Sequencing Center for Infectious Disease"/>
            <person name="Wu L."/>
            <person name="Ma J."/>
        </authorList>
    </citation>
    <scope>NUCLEOTIDE SEQUENCE [LARGE SCALE GENOMIC DNA]</scope>
    <source>
        <strain evidence="3">KACC 12822</strain>
    </source>
</reference>
<dbReference type="GO" id="GO:0016787">
    <property type="term" value="F:hydrolase activity"/>
    <property type="evidence" value="ECO:0007669"/>
    <property type="project" value="UniProtKB-KW"/>
</dbReference>
<dbReference type="InterPro" id="IPR012341">
    <property type="entry name" value="6hp_glycosidase-like_sf"/>
</dbReference>
<dbReference type="Proteomes" id="UP001596018">
    <property type="component" value="Unassembled WGS sequence"/>
</dbReference>
<evidence type="ECO:0000313" key="2">
    <source>
        <dbReference type="EMBL" id="MFC5441511.1"/>
    </source>
</evidence>
<organism evidence="2 3">
    <name type="scientific">Rhodanobacter ginsenosidimutans</name>
    <dbReference type="NCBI Taxonomy" id="490571"/>
    <lineage>
        <taxon>Bacteria</taxon>
        <taxon>Pseudomonadati</taxon>
        <taxon>Pseudomonadota</taxon>
        <taxon>Gammaproteobacteria</taxon>
        <taxon>Lysobacterales</taxon>
        <taxon>Rhodanobacteraceae</taxon>
        <taxon>Rhodanobacter</taxon>
    </lineage>
</organism>
<dbReference type="PROSITE" id="PS51318">
    <property type="entry name" value="TAT"/>
    <property type="match status" value="1"/>
</dbReference>
<dbReference type="SUPFAM" id="SSF48208">
    <property type="entry name" value="Six-hairpin glycosidases"/>
    <property type="match status" value="1"/>
</dbReference>
<evidence type="ECO:0000256" key="1">
    <source>
        <dbReference type="SAM" id="MobiDB-lite"/>
    </source>
</evidence>
<keyword evidence="2" id="KW-0378">Hydrolase</keyword>
<gene>
    <name evidence="2" type="ORF">ACFPK0_15970</name>
</gene>
<dbReference type="InterPro" id="IPR008928">
    <property type="entry name" value="6-hairpin_glycosidase_sf"/>
</dbReference>
<sequence>MIHGRRDMLKMMALATGGAMVGRVSKVMAKPQHQAFRSRRPPPAQRRFVSPAVEQLIDRTKAGIGDPELAWLFENCYPNTLDTTVHLGTLRGKPDTFIVTGDIDAMWLRDSSAQVWPYLPLAPRDSGLRRLFHGLIQRQALCISIDPYANAFMPDPTQRSTLDWAQHDHTDMRPGVAERKWEIDSLCYPIRLAYGYWKATGDVAPFDQDWRAAMHTVLQTFRVQQRKDGPGPYHFQRTSEVSTENPPLGGYGNPAKPVGLIFSMFRPSDDACLYPLFVPANFFAVTSLRQLAEMSVAIHHDAAFARDCRALADEVDAALKQYAVIHDEKGGDVWAYEVDGYGNQLFMDDANAPSLSSLPYLGALAQDDPRYQRTRAAAWSHRNPYFFSGTAAQGIGGPHQGLRMIWPMSLIMRALTTRDAGEIRQCLHWLKTTHAGTGFMHESFDQDDPAHFTRTWFAWANTLFGELIVDLAHRQPELLRT</sequence>
<comment type="caution">
    <text evidence="2">The sequence shown here is derived from an EMBL/GenBank/DDBJ whole genome shotgun (WGS) entry which is preliminary data.</text>
</comment>
<keyword evidence="3" id="KW-1185">Reference proteome</keyword>
<protein>
    <submittedName>
        <fullName evidence="2">Glycoside hydrolase family 125 protein</fullName>
    </submittedName>
</protein>
<feature type="compositionally biased region" description="Polar residues" evidence="1">
    <location>
        <begin position="236"/>
        <end position="245"/>
    </location>
</feature>
<dbReference type="InterPro" id="IPR006311">
    <property type="entry name" value="TAT_signal"/>
</dbReference>
<proteinExistence type="predicted"/>
<dbReference type="Gene3D" id="1.50.10.10">
    <property type="match status" value="1"/>
</dbReference>
<evidence type="ECO:0000313" key="3">
    <source>
        <dbReference type="Proteomes" id="UP001596018"/>
    </source>
</evidence>
<dbReference type="PIRSF" id="PIRSF028846">
    <property type="entry name" value="UCP028846"/>
    <property type="match status" value="1"/>
</dbReference>
<dbReference type="EMBL" id="JBHSMM010000006">
    <property type="protein sequence ID" value="MFC5441511.1"/>
    <property type="molecule type" value="Genomic_DNA"/>
</dbReference>
<dbReference type="SMART" id="SM01149">
    <property type="entry name" value="DUF1237"/>
    <property type="match status" value="1"/>
</dbReference>